<dbReference type="Proteomes" id="UP000663868">
    <property type="component" value="Unassembled WGS sequence"/>
</dbReference>
<comment type="caution">
    <text evidence="1">The sequence shown here is derived from an EMBL/GenBank/DDBJ whole genome shotgun (WGS) entry which is preliminary data.</text>
</comment>
<reference evidence="1" key="1">
    <citation type="submission" date="2021-02" db="EMBL/GenBank/DDBJ databases">
        <authorList>
            <person name="Nowell W R."/>
        </authorList>
    </citation>
    <scope>NUCLEOTIDE SEQUENCE</scope>
</reference>
<dbReference type="EMBL" id="CAJOBB010001238">
    <property type="protein sequence ID" value="CAF3829065.1"/>
    <property type="molecule type" value="Genomic_DNA"/>
</dbReference>
<accession>A0A819CYN3</accession>
<dbReference type="AlphaFoldDB" id="A0A819CYN3"/>
<evidence type="ECO:0000313" key="2">
    <source>
        <dbReference type="Proteomes" id="UP000663868"/>
    </source>
</evidence>
<sequence>HKYERTKDMDYGYESKSIMNCYELKEFYPFVERSLINQEERLIINGTVKQIIRMINDK</sequence>
<gene>
    <name evidence="1" type="ORF">KXQ929_LOCUS18736</name>
</gene>
<organism evidence="1 2">
    <name type="scientific">Adineta steineri</name>
    <dbReference type="NCBI Taxonomy" id="433720"/>
    <lineage>
        <taxon>Eukaryota</taxon>
        <taxon>Metazoa</taxon>
        <taxon>Spiralia</taxon>
        <taxon>Gnathifera</taxon>
        <taxon>Rotifera</taxon>
        <taxon>Eurotatoria</taxon>
        <taxon>Bdelloidea</taxon>
        <taxon>Adinetida</taxon>
        <taxon>Adinetidae</taxon>
        <taxon>Adineta</taxon>
    </lineage>
</organism>
<evidence type="ECO:0000313" key="1">
    <source>
        <dbReference type="EMBL" id="CAF3829065.1"/>
    </source>
</evidence>
<proteinExistence type="predicted"/>
<name>A0A819CYN3_9BILA</name>
<protein>
    <submittedName>
        <fullName evidence="1">Uncharacterized protein</fullName>
    </submittedName>
</protein>
<feature type="non-terminal residue" evidence="1">
    <location>
        <position position="1"/>
    </location>
</feature>